<feature type="transmembrane region" description="Helical" evidence="1">
    <location>
        <begin position="12"/>
        <end position="32"/>
    </location>
</feature>
<accession>A0ABU7SFA8</accession>
<keyword evidence="1" id="KW-1133">Transmembrane helix</keyword>
<dbReference type="Proteomes" id="UP001339911">
    <property type="component" value="Unassembled WGS sequence"/>
</dbReference>
<organism evidence="2 3">
    <name type="scientific">Plantactinospora veratri</name>
    <dbReference type="NCBI Taxonomy" id="1436122"/>
    <lineage>
        <taxon>Bacteria</taxon>
        <taxon>Bacillati</taxon>
        <taxon>Actinomycetota</taxon>
        <taxon>Actinomycetes</taxon>
        <taxon>Micromonosporales</taxon>
        <taxon>Micromonosporaceae</taxon>
        <taxon>Plantactinospora</taxon>
    </lineage>
</organism>
<feature type="transmembrane region" description="Helical" evidence="1">
    <location>
        <begin position="189"/>
        <end position="210"/>
    </location>
</feature>
<evidence type="ECO:0000256" key="1">
    <source>
        <dbReference type="SAM" id="Phobius"/>
    </source>
</evidence>
<reference evidence="2 3" key="1">
    <citation type="submission" date="2024-01" db="EMBL/GenBank/DDBJ databases">
        <title>Genome insights into Plantactinospora veratri sp. nov.</title>
        <authorList>
            <person name="Wang L."/>
        </authorList>
    </citation>
    <scope>NUCLEOTIDE SEQUENCE [LARGE SCALE GENOMIC DNA]</scope>
    <source>
        <strain evidence="2 3">NEAU-FHS4</strain>
    </source>
</reference>
<feature type="transmembrane region" description="Helical" evidence="1">
    <location>
        <begin position="461"/>
        <end position="483"/>
    </location>
</feature>
<evidence type="ECO:0000313" key="3">
    <source>
        <dbReference type="Proteomes" id="UP001339911"/>
    </source>
</evidence>
<sequence>MPGGVRRAASDLQGDLLLAAALVGTITAVLLAVEPLLWHPFVVPVALCGVLVGVDVAAWLRRRLDIFDPRAMLGLLGFHFFFLAPLLHVMLDYWPAMVQPPTSWRDALGAMAVLNCIGLLLYRIVLVLPAYRQRRAGGARFRVDEKRLVRVVAVAVALGVLAFGVEIVMFGGFGGYLNAMTGERGVLSGTGWLLILAESFPLLTFLLVLLRWRRTLAGRPAVVALLLVGLAVVQFLVGGLRGSRSNTVWPVLLGLILVHLLVVQVSRKALAIVALFFVCFMYLYGIYKSGGTEAVDAVRSGRSVTQLSAETGRDVPTLLLGDLARADIQAVLLDRKHQGVGELGYGLSYLGDLTTVIPRALLPERVPSKIDFGTEVIAGPGTFDYESGRWVSRVYGIAGEAMLNFGPAGAIASFLVLGLLIRGVTALYLRARDSDRLAPRILAPSLCLAAVLMLSSDLDNITIVLLTRFAPVGLAVLFATTVLRATPGPAVAAAQRPPEAARSTASRTSR</sequence>
<feature type="transmembrane region" description="Helical" evidence="1">
    <location>
        <begin position="151"/>
        <end position="177"/>
    </location>
</feature>
<keyword evidence="1" id="KW-0812">Transmembrane</keyword>
<feature type="transmembrane region" description="Helical" evidence="1">
    <location>
        <begin position="111"/>
        <end position="131"/>
    </location>
</feature>
<protein>
    <recommendedName>
        <fullName evidence="4">O-antigen polysaccharide polymerase Wzy</fullName>
    </recommendedName>
</protein>
<dbReference type="EMBL" id="JAZGQL010000012">
    <property type="protein sequence ID" value="MEE6308634.1"/>
    <property type="molecule type" value="Genomic_DNA"/>
</dbReference>
<proteinExistence type="predicted"/>
<feature type="transmembrane region" description="Helical" evidence="1">
    <location>
        <begin position="38"/>
        <end position="60"/>
    </location>
</feature>
<feature type="transmembrane region" description="Helical" evidence="1">
    <location>
        <begin position="410"/>
        <end position="430"/>
    </location>
</feature>
<feature type="transmembrane region" description="Helical" evidence="1">
    <location>
        <begin position="222"/>
        <end position="241"/>
    </location>
</feature>
<feature type="transmembrane region" description="Helical" evidence="1">
    <location>
        <begin position="270"/>
        <end position="287"/>
    </location>
</feature>
<feature type="transmembrane region" description="Helical" evidence="1">
    <location>
        <begin position="247"/>
        <end position="263"/>
    </location>
</feature>
<name>A0ABU7SFA8_9ACTN</name>
<comment type="caution">
    <text evidence="2">The sequence shown here is derived from an EMBL/GenBank/DDBJ whole genome shotgun (WGS) entry which is preliminary data.</text>
</comment>
<keyword evidence="3" id="KW-1185">Reference proteome</keyword>
<evidence type="ECO:0000313" key="2">
    <source>
        <dbReference type="EMBL" id="MEE6308634.1"/>
    </source>
</evidence>
<feature type="transmembrane region" description="Helical" evidence="1">
    <location>
        <begin position="72"/>
        <end position="91"/>
    </location>
</feature>
<keyword evidence="1" id="KW-0472">Membrane</keyword>
<evidence type="ECO:0008006" key="4">
    <source>
        <dbReference type="Google" id="ProtNLM"/>
    </source>
</evidence>
<gene>
    <name evidence="2" type="ORF">V1634_17535</name>
</gene>
<feature type="transmembrane region" description="Helical" evidence="1">
    <location>
        <begin position="437"/>
        <end position="455"/>
    </location>
</feature>